<comment type="caution">
    <text evidence="2">The sequence shown here is derived from an EMBL/GenBank/DDBJ whole genome shotgun (WGS) entry which is preliminary data.</text>
</comment>
<dbReference type="RefSeq" id="WP_189496123.1">
    <property type="nucleotide sequence ID" value="NZ_BMZH01000003.1"/>
</dbReference>
<accession>A0A8J3CNV5</accession>
<proteinExistence type="predicted"/>
<protein>
    <submittedName>
        <fullName evidence="2">Uncharacterized protein</fullName>
    </submittedName>
</protein>
<sequence>MIGLIRNIVVIFLILTVVYVILSQWSRWRERVRLAEDYRAQTELFQQSETEDNFVARGMARYNRSLRSKLFLSVYAIPGAIATLLVWLAQHS</sequence>
<feature type="transmembrane region" description="Helical" evidence="1">
    <location>
        <begin position="6"/>
        <end position="25"/>
    </location>
</feature>
<organism evidence="2 3">
    <name type="scientific">Algimonas arctica</name>
    <dbReference type="NCBI Taxonomy" id="1479486"/>
    <lineage>
        <taxon>Bacteria</taxon>
        <taxon>Pseudomonadati</taxon>
        <taxon>Pseudomonadota</taxon>
        <taxon>Alphaproteobacteria</taxon>
        <taxon>Maricaulales</taxon>
        <taxon>Robiginitomaculaceae</taxon>
        <taxon>Algimonas</taxon>
    </lineage>
</organism>
<dbReference type="Proteomes" id="UP000634004">
    <property type="component" value="Unassembled WGS sequence"/>
</dbReference>
<keyword evidence="3" id="KW-1185">Reference proteome</keyword>
<reference evidence="2" key="2">
    <citation type="submission" date="2020-09" db="EMBL/GenBank/DDBJ databases">
        <authorList>
            <person name="Sun Q."/>
            <person name="Kim S."/>
        </authorList>
    </citation>
    <scope>NUCLEOTIDE SEQUENCE</scope>
    <source>
        <strain evidence="2">KCTC 32513</strain>
    </source>
</reference>
<dbReference type="EMBL" id="BMZH01000003">
    <property type="protein sequence ID" value="GHA89254.1"/>
    <property type="molecule type" value="Genomic_DNA"/>
</dbReference>
<feature type="transmembrane region" description="Helical" evidence="1">
    <location>
        <begin position="70"/>
        <end position="89"/>
    </location>
</feature>
<evidence type="ECO:0000313" key="3">
    <source>
        <dbReference type="Proteomes" id="UP000634004"/>
    </source>
</evidence>
<evidence type="ECO:0000256" key="1">
    <source>
        <dbReference type="SAM" id="Phobius"/>
    </source>
</evidence>
<evidence type="ECO:0000313" key="2">
    <source>
        <dbReference type="EMBL" id="GHA89254.1"/>
    </source>
</evidence>
<keyword evidence="1" id="KW-1133">Transmembrane helix</keyword>
<keyword evidence="1" id="KW-0812">Transmembrane</keyword>
<reference evidence="2" key="1">
    <citation type="journal article" date="2014" name="Int. J. Syst. Evol. Microbiol.">
        <title>Complete genome sequence of Corynebacterium casei LMG S-19264T (=DSM 44701T), isolated from a smear-ripened cheese.</title>
        <authorList>
            <consortium name="US DOE Joint Genome Institute (JGI-PGF)"/>
            <person name="Walter F."/>
            <person name="Albersmeier A."/>
            <person name="Kalinowski J."/>
            <person name="Ruckert C."/>
        </authorList>
    </citation>
    <scope>NUCLEOTIDE SEQUENCE</scope>
    <source>
        <strain evidence="2">KCTC 32513</strain>
    </source>
</reference>
<name>A0A8J3CNV5_9PROT</name>
<keyword evidence="1" id="KW-0472">Membrane</keyword>
<dbReference type="AlphaFoldDB" id="A0A8J3CNV5"/>
<gene>
    <name evidence="2" type="ORF">GCM10009069_10400</name>
</gene>